<evidence type="ECO:0000256" key="2">
    <source>
        <dbReference type="SAM" id="SignalP"/>
    </source>
</evidence>
<feature type="region of interest" description="Disordered" evidence="1">
    <location>
        <begin position="1"/>
        <end position="21"/>
    </location>
</feature>
<dbReference type="Pfam" id="PF03412">
    <property type="entry name" value="Peptidase_C39"/>
    <property type="match status" value="1"/>
</dbReference>
<dbReference type="InterPro" id="IPR005074">
    <property type="entry name" value="Peptidase_C39"/>
</dbReference>
<keyword evidence="2" id="KW-0732">Signal</keyword>
<reference evidence="4 5" key="1">
    <citation type="submission" date="2020-08" db="EMBL/GenBank/DDBJ databases">
        <title>Genomic Encyclopedia of Type Strains, Phase IV (KMG-IV): sequencing the most valuable type-strain genomes for metagenomic binning, comparative biology and taxonomic classification.</title>
        <authorList>
            <person name="Goeker M."/>
        </authorList>
    </citation>
    <scope>NUCLEOTIDE SEQUENCE [LARGE SCALE GENOMIC DNA]</scope>
    <source>
        <strain evidence="4 5">DSM 26189</strain>
    </source>
</reference>
<proteinExistence type="predicted"/>
<dbReference type="PROSITE" id="PS50990">
    <property type="entry name" value="PEPTIDASE_C39"/>
    <property type="match status" value="1"/>
</dbReference>
<name>A0A7W6FS77_9SPHN</name>
<dbReference type="GO" id="GO:0008233">
    <property type="term" value="F:peptidase activity"/>
    <property type="evidence" value="ECO:0007669"/>
    <property type="project" value="InterPro"/>
</dbReference>
<evidence type="ECO:0000313" key="4">
    <source>
        <dbReference type="EMBL" id="MBB3928946.1"/>
    </source>
</evidence>
<dbReference type="GO" id="GO:0006508">
    <property type="term" value="P:proteolysis"/>
    <property type="evidence" value="ECO:0007669"/>
    <property type="project" value="InterPro"/>
</dbReference>
<feature type="domain" description="Peptidase C39" evidence="3">
    <location>
        <begin position="83"/>
        <end position="213"/>
    </location>
</feature>
<organism evidence="4 5">
    <name type="scientific">Sphingobium jiangsuense</name>
    <dbReference type="NCBI Taxonomy" id="870476"/>
    <lineage>
        <taxon>Bacteria</taxon>
        <taxon>Pseudomonadati</taxon>
        <taxon>Pseudomonadota</taxon>
        <taxon>Alphaproteobacteria</taxon>
        <taxon>Sphingomonadales</taxon>
        <taxon>Sphingomonadaceae</taxon>
        <taxon>Sphingobium</taxon>
    </lineage>
</organism>
<feature type="signal peptide" evidence="2">
    <location>
        <begin position="1"/>
        <end position="43"/>
    </location>
</feature>
<protein>
    <recommendedName>
        <fullName evidence="3">Peptidase C39 domain-containing protein</fullName>
    </recommendedName>
</protein>
<evidence type="ECO:0000313" key="5">
    <source>
        <dbReference type="Proteomes" id="UP000571950"/>
    </source>
</evidence>
<dbReference type="GO" id="GO:0016020">
    <property type="term" value="C:membrane"/>
    <property type="evidence" value="ECO:0007669"/>
    <property type="project" value="InterPro"/>
</dbReference>
<dbReference type="Gene3D" id="3.90.70.10">
    <property type="entry name" value="Cysteine proteinases"/>
    <property type="match status" value="1"/>
</dbReference>
<feature type="chain" id="PRO_5030787168" description="Peptidase C39 domain-containing protein" evidence="2">
    <location>
        <begin position="44"/>
        <end position="263"/>
    </location>
</feature>
<evidence type="ECO:0000259" key="3">
    <source>
        <dbReference type="PROSITE" id="PS50990"/>
    </source>
</evidence>
<accession>A0A7W6FS77</accession>
<dbReference type="GO" id="GO:0005524">
    <property type="term" value="F:ATP binding"/>
    <property type="evidence" value="ECO:0007669"/>
    <property type="project" value="InterPro"/>
</dbReference>
<sequence>MIRSDRLDGPGPMPHGVSRGRGRHLRRLAAAMLLMVPSGLAIAPAPAAAQQHTGFVIPTMPGGGFQVDMGTMLDRKFYTVIRQQYDFSCGSAALATLLHYHYGIPANEEMTFTGMWEKGDQAAIRKNGFSLLDMKRYLGAHGLETQGFRVTLDQIAKTRVPGIALTVTKGYRHFIVIKGVSDTEVLVGDPSRGLIRYSRKEFGKIWDGLYFVVTSSRETGQSSFNRLAQWTSIGRPPIGSSLSRPLDLQTPRIAAPMLMLGDL</sequence>
<keyword evidence="5" id="KW-1185">Reference proteome</keyword>
<comment type="caution">
    <text evidence="4">The sequence shown here is derived from an EMBL/GenBank/DDBJ whole genome shotgun (WGS) entry which is preliminary data.</text>
</comment>
<dbReference type="AlphaFoldDB" id="A0A7W6FS77"/>
<gene>
    <name evidence="4" type="ORF">GGR43_004697</name>
</gene>
<dbReference type="EMBL" id="JACIDT010000052">
    <property type="protein sequence ID" value="MBB3928946.1"/>
    <property type="molecule type" value="Genomic_DNA"/>
</dbReference>
<dbReference type="Proteomes" id="UP000571950">
    <property type="component" value="Unassembled WGS sequence"/>
</dbReference>
<evidence type="ECO:0000256" key="1">
    <source>
        <dbReference type="SAM" id="MobiDB-lite"/>
    </source>
</evidence>
<dbReference type="RefSeq" id="WP_188074070.1">
    <property type="nucleotide sequence ID" value="NZ_BSPS01000174.1"/>
</dbReference>
<dbReference type="CDD" id="cd02423">
    <property type="entry name" value="Peptidase_C39G"/>
    <property type="match status" value="1"/>
</dbReference>